<evidence type="ECO:0000256" key="1">
    <source>
        <dbReference type="ARBA" id="ARBA00023015"/>
    </source>
</evidence>
<evidence type="ECO:0000313" key="6">
    <source>
        <dbReference type="EMBL" id="MFD1370375.1"/>
    </source>
</evidence>
<dbReference type="InterPro" id="IPR046335">
    <property type="entry name" value="LacI/GalR-like_sensor"/>
</dbReference>
<proteinExistence type="predicted"/>
<dbReference type="InterPro" id="IPR010982">
    <property type="entry name" value="Lambda_DNA-bd_dom_sf"/>
</dbReference>
<dbReference type="Gene3D" id="1.10.260.40">
    <property type="entry name" value="lambda repressor-like DNA-binding domains"/>
    <property type="match status" value="1"/>
</dbReference>
<dbReference type="PROSITE" id="PS00356">
    <property type="entry name" value="HTH_LACI_1"/>
    <property type="match status" value="1"/>
</dbReference>
<name>A0ABW4AI63_9ACTN</name>
<dbReference type="RefSeq" id="WP_317791059.1">
    <property type="nucleotide sequence ID" value="NZ_AP028461.1"/>
</dbReference>
<dbReference type="PANTHER" id="PTHR30146">
    <property type="entry name" value="LACI-RELATED TRANSCRIPTIONAL REPRESSOR"/>
    <property type="match status" value="1"/>
</dbReference>
<dbReference type="CDD" id="cd01392">
    <property type="entry name" value="HTH_LacI"/>
    <property type="match status" value="1"/>
</dbReference>
<sequence>MPITIADVAARAKVSKTTVSRVLNGKGELDESTAARVRAVIEELGYVPSARAVNLARGRTRVVAMLVPSLTWPWMGEVVQGAVDVLEAEEYGLLLFTCNRGEDSMRQFGAQVAAKSFDGLLVIEPEGTLDYIATLHARGLPMVLIDDRDQMSGQIPSVGTTNHIGAGAAARHLIEVGRHRPLMITGPSRFGCTQQRRDGFTAVYADAGHPVGDERILLGDFTFEQGAEGIHRAIAAGIEFDAVFCHNDVSAAGAMQALLEHGRRIPEDVSVVGFDDIPMAAHTQPPLTTVHQPMREMGEAAARALLAHFEGTPLPNRPTIIPATFTVRESTVSSS</sequence>
<keyword evidence="1" id="KW-0805">Transcription regulation</keyword>
<dbReference type="Proteomes" id="UP001597183">
    <property type="component" value="Unassembled WGS sequence"/>
</dbReference>
<dbReference type="InterPro" id="IPR000843">
    <property type="entry name" value="HTH_LacI"/>
</dbReference>
<evidence type="ECO:0000256" key="3">
    <source>
        <dbReference type="ARBA" id="ARBA00023163"/>
    </source>
</evidence>
<feature type="domain" description="HTH cro/C1-type" evidence="5">
    <location>
        <begin position="3"/>
        <end position="47"/>
    </location>
</feature>
<gene>
    <name evidence="6" type="ORF">ACFQ5G_33990</name>
</gene>
<reference evidence="7" key="1">
    <citation type="journal article" date="2019" name="Int. J. Syst. Evol. Microbiol.">
        <title>The Global Catalogue of Microorganisms (GCM) 10K type strain sequencing project: providing services to taxonomists for standard genome sequencing and annotation.</title>
        <authorList>
            <consortium name="The Broad Institute Genomics Platform"/>
            <consortium name="The Broad Institute Genome Sequencing Center for Infectious Disease"/>
            <person name="Wu L."/>
            <person name="Ma J."/>
        </authorList>
    </citation>
    <scope>NUCLEOTIDE SEQUENCE [LARGE SCALE GENOMIC DNA]</scope>
    <source>
        <strain evidence="7">CCM 7526</strain>
    </source>
</reference>
<dbReference type="Gene3D" id="3.40.50.2300">
    <property type="match status" value="2"/>
</dbReference>
<dbReference type="PROSITE" id="PS50943">
    <property type="entry name" value="HTH_CROC1"/>
    <property type="match status" value="1"/>
</dbReference>
<protein>
    <submittedName>
        <fullName evidence="6">LacI family DNA-binding transcriptional regulator</fullName>
    </submittedName>
</protein>
<keyword evidence="2 6" id="KW-0238">DNA-binding</keyword>
<dbReference type="SUPFAM" id="SSF53822">
    <property type="entry name" value="Periplasmic binding protein-like I"/>
    <property type="match status" value="1"/>
</dbReference>
<evidence type="ECO:0000259" key="4">
    <source>
        <dbReference type="PROSITE" id="PS50932"/>
    </source>
</evidence>
<dbReference type="EMBL" id="JBHTMK010000043">
    <property type="protein sequence ID" value="MFD1370375.1"/>
    <property type="molecule type" value="Genomic_DNA"/>
</dbReference>
<comment type="caution">
    <text evidence="6">The sequence shown here is derived from an EMBL/GenBank/DDBJ whole genome shotgun (WGS) entry which is preliminary data.</text>
</comment>
<dbReference type="GO" id="GO:0003677">
    <property type="term" value="F:DNA binding"/>
    <property type="evidence" value="ECO:0007669"/>
    <property type="project" value="UniProtKB-KW"/>
</dbReference>
<keyword evidence="7" id="KW-1185">Reference proteome</keyword>
<keyword evidence="3" id="KW-0804">Transcription</keyword>
<dbReference type="PANTHER" id="PTHR30146:SF153">
    <property type="entry name" value="LACTOSE OPERON REPRESSOR"/>
    <property type="match status" value="1"/>
</dbReference>
<dbReference type="Pfam" id="PF13377">
    <property type="entry name" value="Peripla_BP_3"/>
    <property type="match status" value="1"/>
</dbReference>
<dbReference type="SMART" id="SM00354">
    <property type="entry name" value="HTH_LACI"/>
    <property type="match status" value="1"/>
</dbReference>
<dbReference type="SUPFAM" id="SSF47413">
    <property type="entry name" value="lambda repressor-like DNA-binding domains"/>
    <property type="match status" value="1"/>
</dbReference>
<organism evidence="6 7">
    <name type="scientific">Actinoplanes sichuanensis</name>
    <dbReference type="NCBI Taxonomy" id="512349"/>
    <lineage>
        <taxon>Bacteria</taxon>
        <taxon>Bacillati</taxon>
        <taxon>Actinomycetota</taxon>
        <taxon>Actinomycetes</taxon>
        <taxon>Micromonosporales</taxon>
        <taxon>Micromonosporaceae</taxon>
        <taxon>Actinoplanes</taxon>
    </lineage>
</organism>
<dbReference type="InterPro" id="IPR001387">
    <property type="entry name" value="Cro/C1-type_HTH"/>
</dbReference>
<dbReference type="PROSITE" id="PS50932">
    <property type="entry name" value="HTH_LACI_2"/>
    <property type="match status" value="1"/>
</dbReference>
<evidence type="ECO:0000259" key="5">
    <source>
        <dbReference type="PROSITE" id="PS50943"/>
    </source>
</evidence>
<evidence type="ECO:0000256" key="2">
    <source>
        <dbReference type="ARBA" id="ARBA00023125"/>
    </source>
</evidence>
<dbReference type="Pfam" id="PF00356">
    <property type="entry name" value="LacI"/>
    <property type="match status" value="1"/>
</dbReference>
<dbReference type="CDD" id="cd06267">
    <property type="entry name" value="PBP1_LacI_sugar_binding-like"/>
    <property type="match status" value="1"/>
</dbReference>
<feature type="domain" description="HTH lacI-type" evidence="4">
    <location>
        <begin position="3"/>
        <end position="57"/>
    </location>
</feature>
<evidence type="ECO:0000313" key="7">
    <source>
        <dbReference type="Proteomes" id="UP001597183"/>
    </source>
</evidence>
<dbReference type="InterPro" id="IPR028082">
    <property type="entry name" value="Peripla_BP_I"/>
</dbReference>
<accession>A0ABW4AI63</accession>